<feature type="compositionally biased region" description="Basic and acidic residues" evidence="2">
    <location>
        <begin position="38"/>
        <end position="56"/>
    </location>
</feature>
<evidence type="ECO:0000313" key="5">
    <source>
        <dbReference type="Proteomes" id="UP001151760"/>
    </source>
</evidence>
<proteinExistence type="predicted"/>
<reference evidence="4" key="2">
    <citation type="submission" date="2022-01" db="EMBL/GenBank/DDBJ databases">
        <authorList>
            <person name="Yamashiro T."/>
            <person name="Shiraishi A."/>
            <person name="Satake H."/>
            <person name="Nakayama K."/>
        </authorList>
    </citation>
    <scope>NUCLEOTIDE SEQUENCE</scope>
</reference>
<keyword evidence="4" id="KW-0548">Nucleotidyltransferase</keyword>
<feature type="region of interest" description="Disordered" evidence="2">
    <location>
        <begin position="13"/>
        <end position="74"/>
    </location>
</feature>
<keyword evidence="1" id="KW-0862">Zinc</keyword>
<evidence type="ECO:0000256" key="2">
    <source>
        <dbReference type="SAM" id="MobiDB-lite"/>
    </source>
</evidence>
<dbReference type="SMART" id="SM00343">
    <property type="entry name" value="ZnF_C2HC"/>
    <property type="match status" value="1"/>
</dbReference>
<dbReference type="InterPro" id="IPR001878">
    <property type="entry name" value="Znf_CCHC"/>
</dbReference>
<organism evidence="4 5">
    <name type="scientific">Tanacetum coccineum</name>
    <dbReference type="NCBI Taxonomy" id="301880"/>
    <lineage>
        <taxon>Eukaryota</taxon>
        <taxon>Viridiplantae</taxon>
        <taxon>Streptophyta</taxon>
        <taxon>Embryophyta</taxon>
        <taxon>Tracheophyta</taxon>
        <taxon>Spermatophyta</taxon>
        <taxon>Magnoliopsida</taxon>
        <taxon>eudicotyledons</taxon>
        <taxon>Gunneridae</taxon>
        <taxon>Pentapetalae</taxon>
        <taxon>asterids</taxon>
        <taxon>campanulids</taxon>
        <taxon>Asterales</taxon>
        <taxon>Asteraceae</taxon>
        <taxon>Asteroideae</taxon>
        <taxon>Anthemideae</taxon>
        <taxon>Anthemidinae</taxon>
        <taxon>Tanacetum</taxon>
    </lineage>
</organism>
<evidence type="ECO:0000259" key="3">
    <source>
        <dbReference type="PROSITE" id="PS50158"/>
    </source>
</evidence>
<keyword evidence="1" id="KW-0479">Metal-binding</keyword>
<dbReference type="Pfam" id="PF00098">
    <property type="entry name" value="zf-CCHC"/>
    <property type="match status" value="1"/>
</dbReference>
<sequence length="285" mass="32253">MINECVTTALAARDATRNGDDSHTSGTGVRRPVQGLTTKEKSDDNQPDQPRIEPNKRQNTGRAYAAGNGDRRPYGGPRPLCSKCRDCKNPLNVNIGANQRVCFECGTQGHFKKDCPKWKNNNNRANITVTKDEDKSKEKRLEDVPVVQEFPEVFLEDLPGIPPTRQVEFQIDLVPGATPTAKGLDLFKDRSEVKVITPVESFEKKDIPRLHSGLDNEDSSKVFKDRQVNGPNNPERFKFDWAKTRSSFYQLLSRSCAVHQTWPLPGEVKIHRIYVIFKEGFGRWC</sequence>
<reference evidence="4" key="1">
    <citation type="journal article" date="2022" name="Int. J. Mol. Sci.">
        <title>Draft Genome of Tanacetum Coccineum: Genomic Comparison of Closely Related Tanacetum-Family Plants.</title>
        <authorList>
            <person name="Yamashiro T."/>
            <person name="Shiraishi A."/>
            <person name="Nakayama K."/>
            <person name="Satake H."/>
        </authorList>
    </citation>
    <scope>NUCLEOTIDE SEQUENCE</scope>
</reference>
<evidence type="ECO:0000313" key="4">
    <source>
        <dbReference type="EMBL" id="GJT38439.1"/>
    </source>
</evidence>
<feature type="domain" description="CCHC-type" evidence="3">
    <location>
        <begin position="102"/>
        <end position="117"/>
    </location>
</feature>
<comment type="caution">
    <text evidence="4">The sequence shown here is derived from an EMBL/GenBank/DDBJ whole genome shotgun (WGS) entry which is preliminary data.</text>
</comment>
<dbReference type="InterPro" id="IPR036875">
    <property type="entry name" value="Znf_CCHC_sf"/>
</dbReference>
<protein>
    <submittedName>
        <fullName evidence="4">Reverse transcriptase domain-containing protein</fullName>
    </submittedName>
</protein>
<dbReference type="SUPFAM" id="SSF57756">
    <property type="entry name" value="Retrovirus zinc finger-like domains"/>
    <property type="match status" value="1"/>
</dbReference>
<keyword evidence="4" id="KW-0695">RNA-directed DNA polymerase</keyword>
<keyword evidence="5" id="KW-1185">Reference proteome</keyword>
<accession>A0ABQ5DNR5</accession>
<feature type="compositionally biased region" description="Basic and acidic residues" evidence="2">
    <location>
        <begin position="14"/>
        <end position="23"/>
    </location>
</feature>
<gene>
    <name evidence="4" type="ORF">Tco_0938304</name>
</gene>
<name>A0ABQ5DNR5_9ASTR</name>
<dbReference type="GO" id="GO:0003964">
    <property type="term" value="F:RNA-directed DNA polymerase activity"/>
    <property type="evidence" value="ECO:0007669"/>
    <property type="project" value="UniProtKB-KW"/>
</dbReference>
<dbReference type="EMBL" id="BQNB010015303">
    <property type="protein sequence ID" value="GJT38439.1"/>
    <property type="molecule type" value="Genomic_DNA"/>
</dbReference>
<dbReference type="PROSITE" id="PS50158">
    <property type="entry name" value="ZF_CCHC"/>
    <property type="match status" value="1"/>
</dbReference>
<dbReference type="Proteomes" id="UP001151760">
    <property type="component" value="Unassembled WGS sequence"/>
</dbReference>
<keyword evidence="1" id="KW-0863">Zinc-finger</keyword>
<keyword evidence="4" id="KW-0808">Transferase</keyword>
<evidence type="ECO:0000256" key="1">
    <source>
        <dbReference type="PROSITE-ProRule" id="PRU00047"/>
    </source>
</evidence>
<dbReference type="Gene3D" id="4.10.60.10">
    <property type="entry name" value="Zinc finger, CCHC-type"/>
    <property type="match status" value="1"/>
</dbReference>